<dbReference type="EMBL" id="PDUG01000001">
    <property type="protein sequence ID" value="PIC54587.1"/>
    <property type="molecule type" value="Genomic_DNA"/>
</dbReference>
<evidence type="ECO:0000256" key="1">
    <source>
        <dbReference type="ARBA" id="ARBA00022468"/>
    </source>
</evidence>
<dbReference type="OrthoDB" id="19311at2759"/>
<dbReference type="PANTHER" id="PTHR10063:SF11">
    <property type="entry name" value="RHO GTPASE-ACTIVATING PROTEIN CG5521-RELATED"/>
    <property type="match status" value="1"/>
</dbReference>
<dbReference type="STRING" id="1611254.A0A2G5VSG4"/>
<keyword evidence="1" id="KW-0343">GTPase activation</keyword>
<dbReference type="InterPro" id="IPR027107">
    <property type="entry name" value="Tuberin/Ral-act_asu"/>
</dbReference>
<dbReference type="GO" id="GO:0005634">
    <property type="term" value="C:nucleus"/>
    <property type="evidence" value="ECO:0007669"/>
    <property type="project" value="InterPro"/>
</dbReference>
<dbReference type="PANTHER" id="PTHR10063">
    <property type="entry name" value="TUBERIN"/>
    <property type="match status" value="1"/>
</dbReference>
<dbReference type="AlphaFoldDB" id="A0A2G5VSG4"/>
<feature type="domain" description="Rap-GAP" evidence="3">
    <location>
        <begin position="78"/>
        <end position="290"/>
    </location>
</feature>
<dbReference type="Gene3D" id="3.40.50.11210">
    <property type="entry name" value="Rap/Ran-GAP"/>
    <property type="match status" value="1"/>
</dbReference>
<organism evidence="4 5">
    <name type="scientific">Caenorhabditis nigoni</name>
    <dbReference type="NCBI Taxonomy" id="1611254"/>
    <lineage>
        <taxon>Eukaryota</taxon>
        <taxon>Metazoa</taxon>
        <taxon>Ecdysozoa</taxon>
        <taxon>Nematoda</taxon>
        <taxon>Chromadorea</taxon>
        <taxon>Rhabditida</taxon>
        <taxon>Rhabditina</taxon>
        <taxon>Rhabditomorpha</taxon>
        <taxon>Rhabditoidea</taxon>
        <taxon>Rhabditidae</taxon>
        <taxon>Peloderinae</taxon>
        <taxon>Caenorhabditis</taxon>
    </lineage>
</organism>
<proteinExistence type="predicted"/>
<keyword evidence="5" id="KW-1185">Reference proteome</keyword>
<dbReference type="Proteomes" id="UP000230233">
    <property type="component" value="Chromosome I"/>
</dbReference>
<dbReference type="GO" id="GO:0005737">
    <property type="term" value="C:cytoplasm"/>
    <property type="evidence" value="ECO:0007669"/>
    <property type="project" value="TreeGrafter"/>
</dbReference>
<feature type="compositionally biased region" description="Polar residues" evidence="2">
    <location>
        <begin position="27"/>
        <end position="48"/>
    </location>
</feature>
<sequence>MTPILPELPSPVEGSAQFASMIETSRRQPQPLGSPNNNDSNPPAFQPNSKLLEWRSLSASLGFVPLVSQVHTNFPRDLKHLDQTSSREVHKIAVIYVGDTQEDRASILANTVASPQFDAFVGELGWEIKVTQNAQINIIPVGRGHEGYTGGLPVETRAPYYADAESEAIFHVSTWLNGDVQQKWKHIGNDEVHVVWTENYRKVYTRETIATKFCDVLIVLEHVGDKMVRVRVDTASALEFGPLFDGALVTMSELSQLVRLTVINASRAYRMARVEHSRPLRHREEVFCNEALGHMRPMALAQSINHLYVPTI</sequence>
<evidence type="ECO:0000313" key="5">
    <source>
        <dbReference type="Proteomes" id="UP000230233"/>
    </source>
</evidence>
<evidence type="ECO:0000313" key="4">
    <source>
        <dbReference type="EMBL" id="PIC54587.1"/>
    </source>
</evidence>
<reference evidence="5" key="1">
    <citation type="submission" date="2017-10" db="EMBL/GenBank/DDBJ databases">
        <title>Rapid genome shrinkage in a self-fertile nematode reveals novel sperm competition proteins.</title>
        <authorList>
            <person name="Yin D."/>
            <person name="Schwarz E.M."/>
            <person name="Thomas C.G."/>
            <person name="Felde R.L."/>
            <person name="Korf I.F."/>
            <person name="Cutter A.D."/>
            <person name="Schartner C.M."/>
            <person name="Ralston E.J."/>
            <person name="Meyer B.J."/>
            <person name="Haag E.S."/>
        </authorList>
    </citation>
    <scope>NUCLEOTIDE SEQUENCE [LARGE SCALE GENOMIC DNA]</scope>
    <source>
        <strain evidence="5">JU1422</strain>
    </source>
</reference>
<dbReference type="InterPro" id="IPR000331">
    <property type="entry name" value="Rap/Ran_GAP_dom"/>
</dbReference>
<dbReference type="Pfam" id="PF02145">
    <property type="entry name" value="Rap_GAP"/>
    <property type="match status" value="1"/>
</dbReference>
<gene>
    <name evidence="4" type="primary">Cnig_chr_I.g378</name>
    <name evidence="4" type="ORF">B9Z55_000378</name>
</gene>
<feature type="region of interest" description="Disordered" evidence="2">
    <location>
        <begin position="25"/>
        <end position="48"/>
    </location>
</feature>
<dbReference type="SUPFAM" id="SSF111347">
    <property type="entry name" value="Rap/Ran-GAP"/>
    <property type="match status" value="1"/>
</dbReference>
<dbReference type="GO" id="GO:0051056">
    <property type="term" value="P:regulation of small GTPase mediated signal transduction"/>
    <property type="evidence" value="ECO:0007669"/>
    <property type="project" value="InterPro"/>
</dbReference>
<dbReference type="FunFam" id="3.40.50.11210:FF:000001">
    <property type="entry name" value="Ral GTPase-activating protein subunit alpha-1 isoform 1"/>
    <property type="match status" value="1"/>
</dbReference>
<evidence type="ECO:0000256" key="2">
    <source>
        <dbReference type="SAM" id="MobiDB-lite"/>
    </source>
</evidence>
<name>A0A2G5VSG4_9PELO</name>
<accession>A0A2G5VSG4</accession>
<evidence type="ECO:0000259" key="3">
    <source>
        <dbReference type="PROSITE" id="PS50085"/>
    </source>
</evidence>
<dbReference type="PROSITE" id="PS50085">
    <property type="entry name" value="RAPGAP"/>
    <property type="match status" value="1"/>
</dbReference>
<dbReference type="InterPro" id="IPR035974">
    <property type="entry name" value="Rap/Ran-GAP_sf"/>
</dbReference>
<comment type="caution">
    <text evidence="4">The sequence shown here is derived from an EMBL/GenBank/DDBJ whole genome shotgun (WGS) entry which is preliminary data.</text>
</comment>
<dbReference type="GO" id="GO:0005096">
    <property type="term" value="F:GTPase activator activity"/>
    <property type="evidence" value="ECO:0007669"/>
    <property type="project" value="UniProtKB-KW"/>
</dbReference>
<protein>
    <recommendedName>
        <fullName evidence="3">Rap-GAP domain-containing protein</fullName>
    </recommendedName>
</protein>